<reference evidence="1 2" key="1">
    <citation type="submission" date="2024-04" db="EMBL/GenBank/DDBJ databases">
        <title>Tritrichomonas musculus Genome.</title>
        <authorList>
            <person name="Alves-Ferreira E."/>
            <person name="Grigg M."/>
            <person name="Lorenzi H."/>
            <person name="Galac M."/>
        </authorList>
    </citation>
    <scope>NUCLEOTIDE SEQUENCE [LARGE SCALE GENOMIC DNA]</scope>
    <source>
        <strain evidence="1 2">EAF2021</strain>
    </source>
</reference>
<name>A0ABR2L3C1_9EUKA</name>
<accession>A0ABR2L3C1</accession>
<dbReference type="EMBL" id="JAPFFF010000002">
    <property type="protein sequence ID" value="KAK8897481.1"/>
    <property type="molecule type" value="Genomic_DNA"/>
</dbReference>
<sequence>MQKSLKMPLKEKKKKKNQFETIEIDKSVIDRMRNLICQLLMIIDIVQKQKKTFKSIQTQTDRQLKIGETKKAGNWMILEKESIKSRINEEFDIFSENDSFEDQMHKISALLKYYDEILEKKKSK</sequence>
<gene>
    <name evidence="1" type="ORF">M9Y10_015435</name>
</gene>
<keyword evidence="2" id="KW-1185">Reference proteome</keyword>
<proteinExistence type="predicted"/>
<organism evidence="1 2">
    <name type="scientific">Tritrichomonas musculus</name>
    <dbReference type="NCBI Taxonomy" id="1915356"/>
    <lineage>
        <taxon>Eukaryota</taxon>
        <taxon>Metamonada</taxon>
        <taxon>Parabasalia</taxon>
        <taxon>Tritrichomonadida</taxon>
        <taxon>Tritrichomonadidae</taxon>
        <taxon>Tritrichomonas</taxon>
    </lineage>
</organism>
<dbReference type="Proteomes" id="UP001470230">
    <property type="component" value="Unassembled WGS sequence"/>
</dbReference>
<comment type="caution">
    <text evidence="1">The sequence shown here is derived from an EMBL/GenBank/DDBJ whole genome shotgun (WGS) entry which is preliminary data.</text>
</comment>
<evidence type="ECO:0000313" key="1">
    <source>
        <dbReference type="EMBL" id="KAK8897481.1"/>
    </source>
</evidence>
<protein>
    <submittedName>
        <fullName evidence="1">Uncharacterized protein</fullName>
    </submittedName>
</protein>
<evidence type="ECO:0000313" key="2">
    <source>
        <dbReference type="Proteomes" id="UP001470230"/>
    </source>
</evidence>